<evidence type="ECO:0000313" key="2">
    <source>
        <dbReference type="Proteomes" id="UP001221142"/>
    </source>
</evidence>
<gene>
    <name evidence="1" type="ORF">FB45DRAFT_1148856</name>
</gene>
<keyword evidence="2" id="KW-1185">Reference proteome</keyword>
<dbReference type="AlphaFoldDB" id="A0AAD7FRI1"/>
<reference evidence="1" key="1">
    <citation type="submission" date="2023-03" db="EMBL/GenBank/DDBJ databases">
        <title>Massive genome expansion in bonnet fungi (Mycena s.s.) driven by repeated elements and novel gene families across ecological guilds.</title>
        <authorList>
            <consortium name="Lawrence Berkeley National Laboratory"/>
            <person name="Harder C.B."/>
            <person name="Miyauchi S."/>
            <person name="Viragh M."/>
            <person name="Kuo A."/>
            <person name="Thoen E."/>
            <person name="Andreopoulos B."/>
            <person name="Lu D."/>
            <person name="Skrede I."/>
            <person name="Drula E."/>
            <person name="Henrissat B."/>
            <person name="Morin E."/>
            <person name="Kohler A."/>
            <person name="Barry K."/>
            <person name="LaButti K."/>
            <person name="Morin E."/>
            <person name="Salamov A."/>
            <person name="Lipzen A."/>
            <person name="Mereny Z."/>
            <person name="Hegedus B."/>
            <person name="Baldrian P."/>
            <person name="Stursova M."/>
            <person name="Weitz H."/>
            <person name="Taylor A."/>
            <person name="Grigoriev I.V."/>
            <person name="Nagy L.G."/>
            <person name="Martin F."/>
            <person name="Kauserud H."/>
        </authorList>
    </citation>
    <scope>NUCLEOTIDE SEQUENCE</scope>
    <source>
        <strain evidence="1">9284</strain>
    </source>
</reference>
<sequence length="222" mass="24465">MNANALGVPPDIQLASSDPLAWEDRWDQVFAVVNGQRIFSSSPAAWTVQTLATSPNMQDPKHRDDVIRCTRSQRKTLCDIQAQLTSIAAPSFLGNDLQDRWMSAGPSKRGEIILAGLVAACTTVPSLHEARLFCDKEIRVESHRQNGRLFLDLLEEMMVQNPTAASPDTPTYVAHPVWDAIVADQQASNATICEKIALADILSERNLLIGQDSASRVNPREY</sequence>
<proteinExistence type="predicted"/>
<accession>A0AAD7FRI1</accession>
<protein>
    <submittedName>
        <fullName evidence="1">Uncharacterized protein</fullName>
    </submittedName>
</protein>
<comment type="caution">
    <text evidence="1">The sequence shown here is derived from an EMBL/GenBank/DDBJ whole genome shotgun (WGS) entry which is preliminary data.</text>
</comment>
<name>A0AAD7FRI1_9AGAR</name>
<evidence type="ECO:0000313" key="1">
    <source>
        <dbReference type="EMBL" id="KAJ7633232.1"/>
    </source>
</evidence>
<dbReference type="Proteomes" id="UP001221142">
    <property type="component" value="Unassembled WGS sequence"/>
</dbReference>
<dbReference type="EMBL" id="JARKIF010000008">
    <property type="protein sequence ID" value="KAJ7633232.1"/>
    <property type="molecule type" value="Genomic_DNA"/>
</dbReference>
<organism evidence="1 2">
    <name type="scientific">Roridomyces roridus</name>
    <dbReference type="NCBI Taxonomy" id="1738132"/>
    <lineage>
        <taxon>Eukaryota</taxon>
        <taxon>Fungi</taxon>
        <taxon>Dikarya</taxon>
        <taxon>Basidiomycota</taxon>
        <taxon>Agaricomycotina</taxon>
        <taxon>Agaricomycetes</taxon>
        <taxon>Agaricomycetidae</taxon>
        <taxon>Agaricales</taxon>
        <taxon>Marasmiineae</taxon>
        <taxon>Mycenaceae</taxon>
        <taxon>Roridomyces</taxon>
    </lineage>
</organism>